<evidence type="ECO:0000313" key="2">
    <source>
        <dbReference type="EMBL" id="QCI68268.1"/>
    </source>
</evidence>
<accession>A0A4D7BE79</accession>
<dbReference type="InterPro" id="IPR006311">
    <property type="entry name" value="TAT_signal"/>
</dbReference>
<sequence>MSRSARRSLVAALAAAGGLLMLGGCAEQRAMSNDPAVEAACLRAAQRAAPGSYMGTGVQEQRTALYRSCMANGGTLPRAR</sequence>
<keyword evidence="3" id="KW-1185">Reference proteome</keyword>
<evidence type="ECO:0000313" key="3">
    <source>
        <dbReference type="Proteomes" id="UP000298781"/>
    </source>
</evidence>
<evidence type="ECO:0000256" key="1">
    <source>
        <dbReference type="SAM" id="SignalP"/>
    </source>
</evidence>
<feature type="chain" id="PRO_5020780902" evidence="1">
    <location>
        <begin position="27"/>
        <end position="80"/>
    </location>
</feature>
<protein>
    <submittedName>
        <fullName evidence="2">Uncharacterized protein</fullName>
    </submittedName>
</protein>
<organism evidence="2 3">
    <name type="scientific">Phreatobacter stygius</name>
    <dbReference type="NCBI Taxonomy" id="1940610"/>
    <lineage>
        <taxon>Bacteria</taxon>
        <taxon>Pseudomonadati</taxon>
        <taxon>Pseudomonadota</taxon>
        <taxon>Alphaproteobacteria</taxon>
        <taxon>Hyphomicrobiales</taxon>
        <taxon>Phreatobacteraceae</taxon>
        <taxon>Phreatobacter</taxon>
    </lineage>
</organism>
<dbReference type="Proteomes" id="UP000298781">
    <property type="component" value="Chromosome"/>
</dbReference>
<dbReference type="KEGG" id="pstg:E8M01_31015"/>
<name>A0A4D7BE79_9HYPH</name>
<dbReference type="PROSITE" id="PS51318">
    <property type="entry name" value="TAT"/>
    <property type="match status" value="1"/>
</dbReference>
<dbReference type="RefSeq" id="WP_136963687.1">
    <property type="nucleotide sequence ID" value="NZ_CP039690.1"/>
</dbReference>
<reference evidence="2 3" key="1">
    <citation type="submission" date="2019-04" db="EMBL/GenBank/DDBJ databases">
        <title>Phreatobacter aquaticus sp. nov.</title>
        <authorList>
            <person name="Choi A."/>
        </authorList>
    </citation>
    <scope>NUCLEOTIDE SEQUENCE [LARGE SCALE GENOMIC DNA]</scope>
    <source>
        <strain evidence="2 3">KCTC 52518</strain>
    </source>
</reference>
<gene>
    <name evidence="2" type="ORF">E8M01_31015</name>
</gene>
<feature type="signal peptide" evidence="1">
    <location>
        <begin position="1"/>
        <end position="26"/>
    </location>
</feature>
<proteinExistence type="predicted"/>
<dbReference type="EMBL" id="CP039690">
    <property type="protein sequence ID" value="QCI68268.1"/>
    <property type="molecule type" value="Genomic_DNA"/>
</dbReference>
<keyword evidence="1" id="KW-0732">Signal</keyword>
<dbReference type="PROSITE" id="PS51257">
    <property type="entry name" value="PROKAR_LIPOPROTEIN"/>
    <property type="match status" value="1"/>
</dbReference>
<dbReference type="AlphaFoldDB" id="A0A4D7BE79"/>